<dbReference type="PANTHER" id="PTHR46268:SF6">
    <property type="entry name" value="UNIVERSAL STRESS PROTEIN UP12"/>
    <property type="match status" value="1"/>
</dbReference>
<reference evidence="3 4" key="1">
    <citation type="submission" date="2018-08" db="EMBL/GenBank/DDBJ databases">
        <title>Salinimonas sediminis sp. nov., a piezophilic bacterium isolated from a deep-sea sediment sample from the New Britain Trench.</title>
        <authorList>
            <person name="Cao J."/>
        </authorList>
    </citation>
    <scope>NUCLEOTIDE SEQUENCE [LARGE SCALE GENOMIC DNA]</scope>
    <source>
        <strain evidence="3 4">N102</strain>
    </source>
</reference>
<dbReference type="PANTHER" id="PTHR46268">
    <property type="entry name" value="STRESS RESPONSE PROTEIN NHAX"/>
    <property type="match status" value="1"/>
</dbReference>
<dbReference type="OrthoDB" id="9804721at2"/>
<dbReference type="InterPro" id="IPR006015">
    <property type="entry name" value="Universal_stress_UspA"/>
</dbReference>
<dbReference type="PRINTS" id="PR01438">
    <property type="entry name" value="UNVRSLSTRESS"/>
</dbReference>
<feature type="domain" description="UspA" evidence="2">
    <location>
        <begin position="197"/>
        <end position="283"/>
    </location>
</feature>
<evidence type="ECO:0000256" key="1">
    <source>
        <dbReference type="ARBA" id="ARBA00008791"/>
    </source>
</evidence>
<dbReference type="AlphaFoldDB" id="A0A346NPI8"/>
<organism evidence="3 4">
    <name type="scientific">Salinimonas sediminis</name>
    <dbReference type="NCBI Taxonomy" id="2303538"/>
    <lineage>
        <taxon>Bacteria</taxon>
        <taxon>Pseudomonadati</taxon>
        <taxon>Pseudomonadota</taxon>
        <taxon>Gammaproteobacteria</taxon>
        <taxon>Alteromonadales</taxon>
        <taxon>Alteromonadaceae</taxon>
        <taxon>Alteromonas/Salinimonas group</taxon>
        <taxon>Salinimonas</taxon>
    </lineage>
</organism>
<accession>A0A346NPI8</accession>
<dbReference type="EMBL" id="CP031769">
    <property type="protein sequence ID" value="AXR07445.1"/>
    <property type="molecule type" value="Genomic_DNA"/>
</dbReference>
<evidence type="ECO:0000259" key="2">
    <source>
        <dbReference type="Pfam" id="PF00582"/>
    </source>
</evidence>
<dbReference type="RefSeq" id="WP_108567590.1">
    <property type="nucleotide sequence ID" value="NZ_CP031769.1"/>
</dbReference>
<comment type="similarity">
    <text evidence="1">Belongs to the universal stress protein A family.</text>
</comment>
<gene>
    <name evidence="3" type="ORF">D0Y50_14445</name>
</gene>
<sequence length="283" mass="30871">MNKIITCIDGSAITSAVTDAGVWAARKLNKPLCLLHTIEKSQQHGADDYTGAIGLGARSSLLEEISRLDEQKSKLALELGNALLDSVAEQARANGLESVETLQRHGDVVDALMALQEQTRLIVIGRKGEGHDNEFTALGSHIETLLRKATEPVLIVPEMFGAPTSFMIAYDGREAAERALQKVLDGGLLHGIDCHLVAVKNNEAELKHKFEIAANQLADRGLNVTTAYLEGNINEQLLGYQLEHDIDLVVMGAFGHSRLRQFFVGSNTMKMLEKTTVPLIILR</sequence>
<keyword evidence="4" id="KW-1185">Reference proteome</keyword>
<feature type="domain" description="UspA" evidence="2">
    <location>
        <begin position="2"/>
        <end position="157"/>
    </location>
</feature>
<dbReference type="Proteomes" id="UP000262073">
    <property type="component" value="Chromosome"/>
</dbReference>
<evidence type="ECO:0000313" key="3">
    <source>
        <dbReference type="EMBL" id="AXR07445.1"/>
    </source>
</evidence>
<name>A0A346NPI8_9ALTE</name>
<protein>
    <submittedName>
        <fullName evidence="3">Universal stress protein</fullName>
    </submittedName>
</protein>
<dbReference type="InterPro" id="IPR006016">
    <property type="entry name" value="UspA"/>
</dbReference>
<dbReference type="CDD" id="cd00293">
    <property type="entry name" value="USP-like"/>
    <property type="match status" value="2"/>
</dbReference>
<proteinExistence type="inferred from homology"/>
<dbReference type="SUPFAM" id="SSF52402">
    <property type="entry name" value="Adenine nucleotide alpha hydrolases-like"/>
    <property type="match status" value="2"/>
</dbReference>
<evidence type="ECO:0000313" key="4">
    <source>
        <dbReference type="Proteomes" id="UP000262073"/>
    </source>
</evidence>
<dbReference type="Pfam" id="PF00582">
    <property type="entry name" value="Usp"/>
    <property type="match status" value="2"/>
</dbReference>
<dbReference type="KEGG" id="salm:D0Y50_14445"/>
<dbReference type="Gene3D" id="3.40.50.12370">
    <property type="match status" value="1"/>
</dbReference>